<comment type="caution">
    <text evidence="2">The sequence shown here is derived from an EMBL/GenBank/DDBJ whole genome shotgun (WGS) entry which is preliminary data.</text>
</comment>
<proteinExistence type="predicted"/>
<dbReference type="PANTHER" id="PTHR43437">
    <property type="entry name" value="HYDROXYACYL-THIOESTER DEHYDRATASE TYPE 2, MITOCHONDRIAL-RELATED"/>
    <property type="match status" value="1"/>
</dbReference>
<accession>X0VVZ4</accession>
<evidence type="ECO:0000313" key="2">
    <source>
        <dbReference type="EMBL" id="GAG22445.1"/>
    </source>
</evidence>
<dbReference type="InterPro" id="IPR050965">
    <property type="entry name" value="UPF0336/Enoyl-CoA_hydratase"/>
</dbReference>
<feature type="domain" description="MaoC-like" evidence="1">
    <location>
        <begin position="21"/>
        <end position="99"/>
    </location>
</feature>
<dbReference type="PANTHER" id="PTHR43437:SF3">
    <property type="entry name" value="HYDROXYACYL-THIOESTER DEHYDRATASE TYPE 2, MITOCHONDRIAL"/>
    <property type="match status" value="1"/>
</dbReference>
<dbReference type="InterPro" id="IPR002539">
    <property type="entry name" value="MaoC-like_dom"/>
</dbReference>
<dbReference type="GO" id="GO:0006633">
    <property type="term" value="P:fatty acid biosynthetic process"/>
    <property type="evidence" value="ECO:0007669"/>
    <property type="project" value="TreeGrafter"/>
</dbReference>
<evidence type="ECO:0000259" key="1">
    <source>
        <dbReference type="Pfam" id="PF01575"/>
    </source>
</evidence>
<dbReference type="Gene3D" id="3.10.129.10">
    <property type="entry name" value="Hotdog Thioesterase"/>
    <property type="match status" value="1"/>
</dbReference>
<protein>
    <recommendedName>
        <fullName evidence="1">MaoC-like domain-containing protein</fullName>
    </recommendedName>
</protein>
<name>X0VVZ4_9ZZZZ</name>
<reference evidence="2" key="1">
    <citation type="journal article" date="2014" name="Front. Microbiol.">
        <title>High frequency of phylogenetically diverse reductive dehalogenase-homologous genes in deep subseafloor sedimentary metagenomes.</title>
        <authorList>
            <person name="Kawai M."/>
            <person name="Futagami T."/>
            <person name="Toyoda A."/>
            <person name="Takaki Y."/>
            <person name="Nishi S."/>
            <person name="Hori S."/>
            <person name="Arai W."/>
            <person name="Tsubouchi T."/>
            <person name="Morono Y."/>
            <person name="Uchiyama I."/>
            <person name="Ito T."/>
            <person name="Fujiyama A."/>
            <person name="Inagaki F."/>
            <person name="Takami H."/>
        </authorList>
    </citation>
    <scope>NUCLEOTIDE SEQUENCE</scope>
    <source>
        <strain evidence="2">Expedition CK06-06</strain>
    </source>
</reference>
<sequence length="131" mass="15348">MKIKEGDKFNETFLVSENIYKGFISIFNDKNPLHTNREFAIEKGFRDIVTHGNILNGFLSYFIGERLPFKNVIIHKQEIKYHRPVYINDKLSFYAEVMSVFDEINVIEIKFYFINQSLSKVASGKFQIGVI</sequence>
<organism evidence="2">
    <name type="scientific">marine sediment metagenome</name>
    <dbReference type="NCBI Taxonomy" id="412755"/>
    <lineage>
        <taxon>unclassified sequences</taxon>
        <taxon>metagenomes</taxon>
        <taxon>ecological metagenomes</taxon>
    </lineage>
</organism>
<dbReference type="GO" id="GO:0019171">
    <property type="term" value="F:(3R)-hydroxyacyl-[acyl-carrier-protein] dehydratase activity"/>
    <property type="evidence" value="ECO:0007669"/>
    <property type="project" value="TreeGrafter"/>
</dbReference>
<dbReference type="SUPFAM" id="SSF54637">
    <property type="entry name" value="Thioesterase/thiol ester dehydrase-isomerase"/>
    <property type="match status" value="1"/>
</dbReference>
<gene>
    <name evidence="2" type="ORF">S01H1_53222</name>
</gene>
<dbReference type="AlphaFoldDB" id="X0VVZ4"/>
<dbReference type="EMBL" id="BARS01034457">
    <property type="protein sequence ID" value="GAG22445.1"/>
    <property type="molecule type" value="Genomic_DNA"/>
</dbReference>
<dbReference type="InterPro" id="IPR029069">
    <property type="entry name" value="HotDog_dom_sf"/>
</dbReference>
<dbReference type="Pfam" id="PF01575">
    <property type="entry name" value="MaoC_dehydratas"/>
    <property type="match status" value="1"/>
</dbReference>